<dbReference type="VEuPathDB" id="CryptoDB:GNI_180900"/>
<proteinExistence type="predicted"/>
<keyword evidence="3" id="KW-1185">Reference proteome</keyword>
<name>A0A023AXB3_GRENI</name>
<comment type="caution">
    <text evidence="2">The sequence shown here is derived from an EMBL/GenBank/DDBJ whole genome shotgun (WGS) entry which is preliminary data.</text>
</comment>
<dbReference type="Proteomes" id="UP000019763">
    <property type="component" value="Unassembled WGS sequence"/>
</dbReference>
<dbReference type="AlphaFoldDB" id="A0A023AXB3"/>
<accession>A0A023AXB3</accession>
<dbReference type="GeneID" id="22916077"/>
<reference evidence="2" key="1">
    <citation type="submission" date="2013-12" db="EMBL/GenBank/DDBJ databases">
        <authorList>
            <person name="Omoto C.K."/>
            <person name="Sibley D."/>
            <person name="Venepally P."/>
            <person name="Hadjithomas M."/>
            <person name="Karamycheva S."/>
            <person name="Brunk B."/>
            <person name="Roos D."/>
            <person name="Caler E."/>
            <person name="Lorenzi H."/>
        </authorList>
    </citation>
    <scope>NUCLEOTIDE SEQUENCE</scope>
</reference>
<dbReference type="RefSeq" id="XP_011133505.1">
    <property type="nucleotide sequence ID" value="XM_011135203.1"/>
</dbReference>
<feature type="region of interest" description="Disordered" evidence="1">
    <location>
        <begin position="128"/>
        <end position="153"/>
    </location>
</feature>
<gene>
    <name evidence="2" type="ORF">GNI_180900</name>
</gene>
<evidence type="ECO:0000313" key="2">
    <source>
        <dbReference type="EMBL" id="EZG43237.1"/>
    </source>
</evidence>
<dbReference type="EMBL" id="AFNH02001366">
    <property type="protein sequence ID" value="EZG43237.1"/>
    <property type="molecule type" value="Genomic_DNA"/>
</dbReference>
<dbReference type="OrthoDB" id="419317at2759"/>
<evidence type="ECO:0000256" key="1">
    <source>
        <dbReference type="SAM" id="MobiDB-lite"/>
    </source>
</evidence>
<evidence type="ECO:0000313" key="3">
    <source>
        <dbReference type="Proteomes" id="UP000019763"/>
    </source>
</evidence>
<organism evidence="2 3">
    <name type="scientific">Gregarina niphandrodes</name>
    <name type="common">Septate eugregarine</name>
    <dbReference type="NCBI Taxonomy" id="110365"/>
    <lineage>
        <taxon>Eukaryota</taxon>
        <taxon>Sar</taxon>
        <taxon>Alveolata</taxon>
        <taxon>Apicomplexa</taxon>
        <taxon>Conoidasida</taxon>
        <taxon>Gregarinasina</taxon>
        <taxon>Eugregarinorida</taxon>
        <taxon>Gregarinidae</taxon>
        <taxon>Gregarina</taxon>
    </lineage>
</organism>
<protein>
    <submittedName>
        <fullName evidence="2">Uncharacterized protein</fullName>
    </submittedName>
</protein>
<sequence>MQADMTSLSELPKEVTDRLNLWTGDAARHSANVLQLARHRVRHSNSYLLGDVNPDGHGLGVSFVASEVQVPNPANSFRLQWHKCVLKNKSSLENNPSDEEYTLLTKLYLQESLKIVKNHVKNNFNYQQQPERYPSTPHLRGTPYLRSTHNAWE</sequence>